<accession>A0A7X9NZQ8</accession>
<comment type="caution">
    <text evidence="3">The sequence shown here is derived from an EMBL/GenBank/DDBJ whole genome shotgun (WGS) entry which is preliminary data.</text>
</comment>
<dbReference type="PANTHER" id="PTHR46268">
    <property type="entry name" value="STRESS RESPONSE PROTEIN NHAX"/>
    <property type="match status" value="1"/>
</dbReference>
<name>A0A7X9NZQ8_9BACT</name>
<dbReference type="PANTHER" id="PTHR46268:SF6">
    <property type="entry name" value="UNIVERSAL STRESS PROTEIN UP12"/>
    <property type="match status" value="1"/>
</dbReference>
<dbReference type="Gene3D" id="3.40.50.620">
    <property type="entry name" value="HUPs"/>
    <property type="match status" value="2"/>
</dbReference>
<feature type="domain" description="UspA" evidence="2">
    <location>
        <begin position="5"/>
        <end position="139"/>
    </location>
</feature>
<evidence type="ECO:0000256" key="1">
    <source>
        <dbReference type="ARBA" id="ARBA00008791"/>
    </source>
</evidence>
<reference evidence="3 4" key="1">
    <citation type="submission" date="2020-04" db="EMBL/GenBank/DDBJ databases">
        <title>Flammeovirga sp. SR4, a novel species isolated from seawater.</title>
        <authorList>
            <person name="Wang X."/>
        </authorList>
    </citation>
    <scope>NUCLEOTIDE SEQUENCE [LARGE SCALE GENOMIC DNA]</scope>
    <source>
        <strain evidence="3 4">ATCC 23126</strain>
    </source>
</reference>
<comment type="similarity">
    <text evidence="1">Belongs to the universal stress protein A family.</text>
</comment>
<organism evidence="3 4">
    <name type="scientific">Flammeovirga aprica JL-4</name>
    <dbReference type="NCBI Taxonomy" id="694437"/>
    <lineage>
        <taxon>Bacteria</taxon>
        <taxon>Pseudomonadati</taxon>
        <taxon>Bacteroidota</taxon>
        <taxon>Cytophagia</taxon>
        <taxon>Cytophagales</taxon>
        <taxon>Flammeovirgaceae</taxon>
        <taxon>Flammeovirga</taxon>
    </lineage>
</organism>
<dbReference type="SUPFAM" id="SSF52402">
    <property type="entry name" value="Adenine nucleotide alpha hydrolases-like"/>
    <property type="match status" value="2"/>
</dbReference>
<dbReference type="RefSeq" id="WP_169654412.1">
    <property type="nucleotide sequence ID" value="NZ_JABANE010000003.1"/>
</dbReference>
<gene>
    <name evidence="3" type="ORF">HHU12_01695</name>
</gene>
<keyword evidence="4" id="KW-1185">Reference proteome</keyword>
<dbReference type="InterPro" id="IPR006015">
    <property type="entry name" value="Universal_stress_UspA"/>
</dbReference>
<dbReference type="Proteomes" id="UP000576082">
    <property type="component" value="Unassembled WGS sequence"/>
</dbReference>
<evidence type="ECO:0000259" key="2">
    <source>
        <dbReference type="Pfam" id="PF00582"/>
    </source>
</evidence>
<evidence type="ECO:0000313" key="3">
    <source>
        <dbReference type="EMBL" id="NME66665.1"/>
    </source>
</evidence>
<evidence type="ECO:0000313" key="4">
    <source>
        <dbReference type="Proteomes" id="UP000576082"/>
    </source>
</evidence>
<dbReference type="AlphaFoldDB" id="A0A7X9NZQ8"/>
<dbReference type="InterPro" id="IPR014729">
    <property type="entry name" value="Rossmann-like_a/b/a_fold"/>
</dbReference>
<dbReference type="CDD" id="cd00293">
    <property type="entry name" value="USP-like"/>
    <property type="match status" value="2"/>
</dbReference>
<dbReference type="EMBL" id="JABANE010000003">
    <property type="protein sequence ID" value="NME66665.1"/>
    <property type="molecule type" value="Genomic_DNA"/>
</dbReference>
<dbReference type="InterPro" id="IPR006016">
    <property type="entry name" value="UspA"/>
</dbReference>
<proteinExistence type="inferred from homology"/>
<dbReference type="PRINTS" id="PR01438">
    <property type="entry name" value="UNVRSLSTRESS"/>
</dbReference>
<dbReference type="Pfam" id="PF00582">
    <property type="entry name" value="Usp"/>
    <property type="match status" value="2"/>
</dbReference>
<sequence>MGLLNRIFVALDASRKDVPLLKHANKYINNSGADKVYFVHVQESLDLPDEVTKKYPDMLSPLDESIRASMNSLIHEHIPNIDNINHELLIEEGVPAETIIKLVKRKQSDIVILGKNSQGKGTGSVARKIASFAPCSVLFAPELLQYEKEPKALIPINFSETSKDALQQVEEIASHIHDLKSMAVNCFRIPNGYSTTGKSYEEMVEILEGVSQKKLDHFVKSAIDDHNIMTKPVLIGEDETIADGIYKTAKSENVDMIIIGSKSRTFMASMVLGSTAEKLLLSDINIPILIYKNKNQTLDIFNFFDRI</sequence>
<protein>
    <submittedName>
        <fullName evidence="3">Universal stress protein</fullName>
    </submittedName>
</protein>
<feature type="domain" description="UspA" evidence="2">
    <location>
        <begin position="151"/>
        <end position="290"/>
    </location>
</feature>